<dbReference type="InterPro" id="IPR036821">
    <property type="entry name" value="Peptide_deformylase_sf"/>
</dbReference>
<evidence type="ECO:0000313" key="7">
    <source>
        <dbReference type="EMBL" id="KLI01757.1"/>
    </source>
</evidence>
<dbReference type="EMBL" id="AFVQ02000164">
    <property type="protein sequence ID" value="KLI01757.1"/>
    <property type="molecule type" value="Genomic_DNA"/>
</dbReference>
<sequence>MITMDDIIREGNPILRQVAKEVPLPATEDEKNTLKEMLQFLKNSQDETIAKKYGLRAGIGLAAPQIALSKRMIALYLDDENGKHYEYMLFNPKIISHSIENTYLDGGEGCLSVDREVPGFVPRHARVKVSAFDLNGKPLTLRLKGYPAIAIQHEIDHLDGILFYDRIDKKDPFKIPDHVEENNIY</sequence>
<feature type="binding site" evidence="6">
    <location>
        <position position="157"/>
    </location>
    <ligand>
        <name>Fe cation</name>
        <dbReference type="ChEBI" id="CHEBI:24875"/>
    </ligand>
</feature>
<dbReference type="RefSeq" id="WP_010027835.1">
    <property type="nucleotide sequence ID" value="NZ_AFVQ02000164.1"/>
</dbReference>
<evidence type="ECO:0000313" key="8">
    <source>
        <dbReference type="Proteomes" id="UP000035553"/>
    </source>
</evidence>
<reference evidence="7 8" key="1">
    <citation type="journal article" date="2011" name="J. Bacteriol.">
        <title>Draft genome sequence of Sporolactobacillus inulinus strain CASD, an efficient D-lactic acid-producing bacterium with high-concentration lactate tolerance capability.</title>
        <authorList>
            <person name="Yu B."/>
            <person name="Su F."/>
            <person name="Wang L."/>
            <person name="Xu K."/>
            <person name="Zhao B."/>
            <person name="Xu P."/>
        </authorList>
    </citation>
    <scope>NUCLEOTIDE SEQUENCE [LARGE SCALE GENOMIC DNA]</scope>
    <source>
        <strain evidence="7 8">CASD</strain>
    </source>
</reference>
<comment type="function">
    <text evidence="6">Removes the formyl group from the N-terminal Met of newly synthesized proteins. Requires at least a dipeptide for an efficient rate of reaction. N-terminal L-methionine is a prerequisite for activity but the enzyme has broad specificity at other positions.</text>
</comment>
<evidence type="ECO:0000256" key="1">
    <source>
        <dbReference type="ARBA" id="ARBA00010759"/>
    </source>
</evidence>
<protein>
    <recommendedName>
        <fullName evidence="6">Peptide deformylase</fullName>
        <shortName evidence="6">PDF</shortName>
        <ecNumber evidence="6">3.5.1.88</ecNumber>
    </recommendedName>
    <alternativeName>
        <fullName evidence="6">Polypeptide deformylase</fullName>
    </alternativeName>
</protein>
<keyword evidence="4 6" id="KW-0648">Protein biosynthesis</keyword>
<accession>A0A0U1QLR6</accession>
<dbReference type="PIRSF" id="PIRSF004749">
    <property type="entry name" value="Pep_def"/>
    <property type="match status" value="1"/>
</dbReference>
<feature type="binding site" evidence="6">
    <location>
        <position position="110"/>
    </location>
    <ligand>
        <name>Fe cation</name>
        <dbReference type="ChEBI" id="CHEBI:24875"/>
    </ligand>
</feature>
<evidence type="ECO:0000256" key="5">
    <source>
        <dbReference type="ARBA" id="ARBA00023004"/>
    </source>
</evidence>
<dbReference type="FunFam" id="3.90.45.10:FF:000002">
    <property type="entry name" value="Peptide deformylase"/>
    <property type="match status" value="1"/>
</dbReference>
<dbReference type="EC" id="3.5.1.88" evidence="6"/>
<dbReference type="Pfam" id="PF01327">
    <property type="entry name" value="Pep_deformylase"/>
    <property type="match status" value="1"/>
</dbReference>
<dbReference type="Gene3D" id="3.90.45.10">
    <property type="entry name" value="Peptide deformylase"/>
    <property type="match status" value="1"/>
</dbReference>
<name>A0A0U1QLR6_9BACL</name>
<dbReference type="PANTHER" id="PTHR10458:SF8">
    <property type="entry name" value="PEPTIDE DEFORMYLASE 2"/>
    <property type="match status" value="1"/>
</dbReference>
<feature type="binding site" evidence="6">
    <location>
        <position position="153"/>
    </location>
    <ligand>
        <name>Fe cation</name>
        <dbReference type="ChEBI" id="CHEBI:24875"/>
    </ligand>
</feature>
<keyword evidence="3 6" id="KW-0378">Hydrolase</keyword>
<dbReference type="STRING" id="1069536.SINU_11670"/>
<comment type="cofactor">
    <cofactor evidence="6">
        <name>Fe(2+)</name>
        <dbReference type="ChEBI" id="CHEBI:29033"/>
    </cofactor>
    <text evidence="6">Binds 1 Fe(2+) ion.</text>
</comment>
<dbReference type="PANTHER" id="PTHR10458">
    <property type="entry name" value="PEPTIDE DEFORMYLASE"/>
    <property type="match status" value="1"/>
</dbReference>
<keyword evidence="8" id="KW-1185">Reference proteome</keyword>
<dbReference type="PRINTS" id="PR01576">
    <property type="entry name" value="PDEFORMYLASE"/>
</dbReference>
<dbReference type="AlphaFoldDB" id="A0A0U1QLR6"/>
<proteinExistence type="inferred from homology"/>
<gene>
    <name evidence="6 7" type="primary">def</name>
    <name evidence="7" type="ORF">SINU_11670</name>
</gene>
<dbReference type="HAMAP" id="MF_00163">
    <property type="entry name" value="Pep_deformylase"/>
    <property type="match status" value="1"/>
</dbReference>
<evidence type="ECO:0000256" key="3">
    <source>
        <dbReference type="ARBA" id="ARBA00022801"/>
    </source>
</evidence>
<dbReference type="InterPro" id="IPR023635">
    <property type="entry name" value="Peptide_deformylase"/>
</dbReference>
<dbReference type="SUPFAM" id="SSF56420">
    <property type="entry name" value="Peptide deformylase"/>
    <property type="match status" value="1"/>
</dbReference>
<dbReference type="GO" id="GO:0042586">
    <property type="term" value="F:peptide deformylase activity"/>
    <property type="evidence" value="ECO:0007669"/>
    <property type="project" value="UniProtKB-UniRule"/>
</dbReference>
<feature type="active site" evidence="6">
    <location>
        <position position="154"/>
    </location>
</feature>
<comment type="caution">
    <text evidence="7">The sequence shown here is derived from an EMBL/GenBank/DDBJ whole genome shotgun (WGS) entry which is preliminary data.</text>
</comment>
<evidence type="ECO:0000256" key="4">
    <source>
        <dbReference type="ARBA" id="ARBA00022917"/>
    </source>
</evidence>
<dbReference type="NCBIfam" id="TIGR00079">
    <property type="entry name" value="pept_deformyl"/>
    <property type="match status" value="1"/>
</dbReference>
<dbReference type="OrthoDB" id="9784988at2"/>
<dbReference type="GO" id="GO:0046872">
    <property type="term" value="F:metal ion binding"/>
    <property type="evidence" value="ECO:0007669"/>
    <property type="project" value="UniProtKB-KW"/>
</dbReference>
<keyword evidence="2 6" id="KW-0479">Metal-binding</keyword>
<organism evidence="7 8">
    <name type="scientific">Sporolactobacillus inulinus CASD</name>
    <dbReference type="NCBI Taxonomy" id="1069536"/>
    <lineage>
        <taxon>Bacteria</taxon>
        <taxon>Bacillati</taxon>
        <taxon>Bacillota</taxon>
        <taxon>Bacilli</taxon>
        <taxon>Bacillales</taxon>
        <taxon>Sporolactobacillaceae</taxon>
        <taxon>Sporolactobacillus</taxon>
    </lineage>
</organism>
<dbReference type="GO" id="GO:0006412">
    <property type="term" value="P:translation"/>
    <property type="evidence" value="ECO:0007669"/>
    <property type="project" value="UniProtKB-UniRule"/>
</dbReference>
<comment type="catalytic activity">
    <reaction evidence="6">
        <text>N-terminal N-formyl-L-methionyl-[peptide] + H2O = N-terminal L-methionyl-[peptide] + formate</text>
        <dbReference type="Rhea" id="RHEA:24420"/>
        <dbReference type="Rhea" id="RHEA-COMP:10639"/>
        <dbReference type="Rhea" id="RHEA-COMP:10640"/>
        <dbReference type="ChEBI" id="CHEBI:15377"/>
        <dbReference type="ChEBI" id="CHEBI:15740"/>
        <dbReference type="ChEBI" id="CHEBI:49298"/>
        <dbReference type="ChEBI" id="CHEBI:64731"/>
        <dbReference type="EC" id="3.5.1.88"/>
    </reaction>
</comment>
<evidence type="ECO:0000256" key="6">
    <source>
        <dbReference type="HAMAP-Rule" id="MF_00163"/>
    </source>
</evidence>
<dbReference type="Proteomes" id="UP000035553">
    <property type="component" value="Unassembled WGS sequence"/>
</dbReference>
<comment type="similarity">
    <text evidence="1 6">Belongs to the polypeptide deformylase family.</text>
</comment>
<evidence type="ECO:0000256" key="2">
    <source>
        <dbReference type="ARBA" id="ARBA00022723"/>
    </source>
</evidence>
<keyword evidence="5 6" id="KW-0408">Iron</keyword>
<dbReference type="CDD" id="cd00487">
    <property type="entry name" value="Pep_deformylase"/>
    <property type="match status" value="1"/>
</dbReference>